<evidence type="ECO:0000313" key="5">
    <source>
        <dbReference type="EMBL" id="KAA8678417.1"/>
    </source>
</evidence>
<name>A0A5M9P0U8_9VIBR</name>
<dbReference type="GO" id="GO:0032259">
    <property type="term" value="P:methylation"/>
    <property type="evidence" value="ECO:0007669"/>
    <property type="project" value="UniProtKB-KW"/>
</dbReference>
<dbReference type="InterPro" id="IPR007213">
    <property type="entry name" value="Ppm1/Ppm2/Tcmp"/>
</dbReference>
<dbReference type="PANTHER" id="PTHR43619">
    <property type="entry name" value="S-ADENOSYL-L-METHIONINE-DEPENDENT METHYLTRANSFERASE YKTD-RELATED"/>
    <property type="match status" value="1"/>
</dbReference>
<comment type="similarity">
    <text evidence="1 4">Belongs to the UPF0677 family.</text>
</comment>
<dbReference type="RefSeq" id="WP_086715611.1">
    <property type="nucleotide sequence ID" value="NZ_AP025492.1"/>
</dbReference>
<dbReference type="OrthoDB" id="9806164at2"/>
<dbReference type="SUPFAM" id="SSF53335">
    <property type="entry name" value="S-adenosyl-L-methionine-dependent methyltransferases"/>
    <property type="match status" value="1"/>
</dbReference>
<evidence type="ECO:0000256" key="3">
    <source>
        <dbReference type="ARBA" id="ARBA00022679"/>
    </source>
</evidence>
<evidence type="ECO:0000256" key="1">
    <source>
        <dbReference type="ARBA" id="ARBA00008138"/>
    </source>
</evidence>
<organism evidence="5 6">
    <name type="scientific">Vibrio gigantis</name>
    <dbReference type="NCBI Taxonomy" id="296199"/>
    <lineage>
        <taxon>Bacteria</taxon>
        <taxon>Pseudomonadati</taxon>
        <taxon>Pseudomonadota</taxon>
        <taxon>Gammaproteobacteria</taxon>
        <taxon>Vibrionales</taxon>
        <taxon>Vibrionaceae</taxon>
        <taxon>Vibrio</taxon>
    </lineage>
</organism>
<protein>
    <recommendedName>
        <fullName evidence="4">S-adenosyl-L-methionine-dependent methyltransferase</fullName>
        <ecNumber evidence="4">2.1.1.-</ecNumber>
    </recommendedName>
</protein>
<keyword evidence="3 5" id="KW-0808">Transferase</keyword>
<keyword evidence="4" id="KW-0949">S-adenosyl-L-methionine</keyword>
<dbReference type="GO" id="GO:0008168">
    <property type="term" value="F:methyltransferase activity"/>
    <property type="evidence" value="ECO:0007669"/>
    <property type="project" value="UniProtKB-UniRule"/>
</dbReference>
<dbReference type="Pfam" id="PF04072">
    <property type="entry name" value="LCM"/>
    <property type="match status" value="1"/>
</dbReference>
<comment type="caution">
    <text evidence="5">The sequence shown here is derived from an EMBL/GenBank/DDBJ whole genome shotgun (WGS) entry which is preliminary data.</text>
</comment>
<dbReference type="AlphaFoldDB" id="A0A5M9P0U8"/>
<accession>A0A5M9P0U8</accession>
<sequence length="305" mass="34199">MSDSHFKKDGTAQGVAKQRLIETLAKPDKRLINDPYAERFVLGASLIKLMGHKLSVWITQKFSPGFHEHLISRTRFIDDLVEKSVASGTDQYVILGAGYDLRAHRLELPSSLQVFEVDQPEVQVRKRSKLPKDLPNASNVTYVGVDFNCQSLTEQLLSAGFDQSKRTIITLEGVSQYISKDAIALTIKELSELTESVGSTFFMSYVDERLQTDPKACFGKGYPKAAWRAETIKKLSAKVGEPWVSFFNAEEIKTLLADNGFLLTENKTLADLNDEFFTPLGRAIPEHHIFKLEHFVVAESNITVT</sequence>
<keyword evidence="2 4" id="KW-0489">Methyltransferase</keyword>
<keyword evidence="6" id="KW-1185">Reference proteome</keyword>
<reference evidence="5 6" key="1">
    <citation type="submission" date="2019-09" db="EMBL/GenBank/DDBJ databases">
        <title>Draft genome sequence of various Type strains from the CCUG.</title>
        <authorList>
            <person name="Pineiro-Iglesias B."/>
            <person name="Tunovic T."/>
            <person name="Unosson C."/>
            <person name="Inganas E."/>
            <person name="Ohlen M."/>
            <person name="Cardew S."/>
            <person name="Jensie-Markopoulos S."/>
            <person name="Salva-Serra F."/>
            <person name="Jaen-Luchoro D."/>
            <person name="Karlsson R."/>
            <person name="Svensson-Stadler L."/>
            <person name="Chun J."/>
            <person name="Moore E."/>
        </authorList>
    </citation>
    <scope>NUCLEOTIDE SEQUENCE [LARGE SCALE GENOMIC DNA]</scope>
    <source>
        <strain evidence="5 6">CCUG 56969T</strain>
    </source>
</reference>
<evidence type="ECO:0000256" key="4">
    <source>
        <dbReference type="RuleBase" id="RU362030"/>
    </source>
</evidence>
<dbReference type="EMBL" id="VXJS01000003">
    <property type="protein sequence ID" value="KAA8678417.1"/>
    <property type="molecule type" value="Genomic_DNA"/>
</dbReference>
<dbReference type="Gene3D" id="3.40.50.150">
    <property type="entry name" value="Vaccinia Virus protein VP39"/>
    <property type="match status" value="1"/>
</dbReference>
<evidence type="ECO:0000313" key="6">
    <source>
        <dbReference type="Proteomes" id="UP000322521"/>
    </source>
</evidence>
<comment type="function">
    <text evidence="4">Exhibits S-adenosyl-L-methionine-dependent methyltransferase activity.</text>
</comment>
<dbReference type="PANTHER" id="PTHR43619:SF2">
    <property type="entry name" value="S-ADENOSYL-L-METHIONINE-DEPENDENT METHYLTRANSFERASES SUPERFAMILY PROTEIN"/>
    <property type="match status" value="1"/>
</dbReference>
<evidence type="ECO:0000256" key="2">
    <source>
        <dbReference type="ARBA" id="ARBA00022603"/>
    </source>
</evidence>
<dbReference type="InterPro" id="IPR011610">
    <property type="entry name" value="SAM_mthyl_Trfase_ML2640-like"/>
</dbReference>
<gene>
    <name evidence="5" type="ORF">F4W18_06655</name>
</gene>
<dbReference type="Proteomes" id="UP000322521">
    <property type="component" value="Unassembled WGS sequence"/>
</dbReference>
<proteinExistence type="inferred from homology"/>
<dbReference type="EC" id="2.1.1.-" evidence="4"/>
<dbReference type="InterPro" id="IPR029063">
    <property type="entry name" value="SAM-dependent_MTases_sf"/>
</dbReference>
<dbReference type="NCBIfam" id="TIGR00027">
    <property type="entry name" value="mthyl_TIGR00027"/>
    <property type="match status" value="1"/>
</dbReference>